<evidence type="ECO:0000259" key="1">
    <source>
        <dbReference type="Pfam" id="PF01656"/>
    </source>
</evidence>
<reference evidence="3" key="1">
    <citation type="submission" date="2019-02" db="EMBL/GenBank/DDBJ databases">
        <title>Complete genome sequence of Rhodoferax sp. Gr-4.</title>
        <authorList>
            <person name="Jin L."/>
        </authorList>
    </citation>
    <scope>NUCLEOTIDE SEQUENCE [LARGE SCALE GENOMIC DNA]</scope>
    <source>
        <strain evidence="3">Gr-4</strain>
    </source>
</reference>
<gene>
    <name evidence="2" type="ORF">EXZ61_12970</name>
</gene>
<name>A0A515EQR4_9BURK</name>
<organism evidence="2 3">
    <name type="scientific">Rhodoferax aquaticus</name>
    <dbReference type="NCBI Taxonomy" id="2527691"/>
    <lineage>
        <taxon>Bacteria</taxon>
        <taxon>Pseudomonadati</taxon>
        <taxon>Pseudomonadota</taxon>
        <taxon>Betaproteobacteria</taxon>
        <taxon>Burkholderiales</taxon>
        <taxon>Comamonadaceae</taxon>
        <taxon>Rhodoferax</taxon>
    </lineage>
</organism>
<protein>
    <recommendedName>
        <fullName evidence="1">CobQ/CobB/MinD/ParA nucleotide binding domain-containing protein</fullName>
    </recommendedName>
</protein>
<dbReference type="AlphaFoldDB" id="A0A515EQR4"/>
<evidence type="ECO:0000313" key="2">
    <source>
        <dbReference type="EMBL" id="QDL55002.1"/>
    </source>
</evidence>
<keyword evidence="3" id="KW-1185">Reference proteome</keyword>
<accession>A0A515EQR4</accession>
<evidence type="ECO:0000313" key="3">
    <source>
        <dbReference type="Proteomes" id="UP000317365"/>
    </source>
</evidence>
<reference evidence="3" key="2">
    <citation type="journal article" date="2020" name="Int. J. Syst. Evol. Microbiol.">
        <title>Genomic insights into a novel species Rhodoferax aquaticus sp. nov., isolated from freshwater.</title>
        <authorList>
            <person name="Li T."/>
            <person name="Zhuo Y."/>
            <person name="Jin C.Z."/>
            <person name="Wu X."/>
            <person name="Ko S.R."/>
            <person name="Jin F.J."/>
            <person name="Ahn C.Y."/>
            <person name="Oh H.M."/>
            <person name="Lee H.G."/>
            <person name="Jin L."/>
        </authorList>
    </citation>
    <scope>NUCLEOTIDE SEQUENCE [LARGE SCALE GENOMIC DNA]</scope>
    <source>
        <strain evidence="3">Gr-4</strain>
    </source>
</reference>
<dbReference type="InterPro" id="IPR027417">
    <property type="entry name" value="P-loop_NTPase"/>
</dbReference>
<dbReference type="Proteomes" id="UP000317365">
    <property type="component" value="Chromosome"/>
</dbReference>
<dbReference type="KEGG" id="rhg:EXZ61_12970"/>
<dbReference type="RefSeq" id="WP_142812162.1">
    <property type="nucleotide sequence ID" value="NZ_CP036282.1"/>
</dbReference>
<dbReference type="SUPFAM" id="SSF52540">
    <property type="entry name" value="P-loop containing nucleoside triphosphate hydrolases"/>
    <property type="match status" value="1"/>
</dbReference>
<dbReference type="EMBL" id="CP036282">
    <property type="protein sequence ID" value="QDL55002.1"/>
    <property type="molecule type" value="Genomic_DNA"/>
</dbReference>
<dbReference type="Pfam" id="PF01656">
    <property type="entry name" value="CbiA"/>
    <property type="match status" value="1"/>
</dbReference>
<sequence length="265" mass="29123">MKKKAIFIASAKGGVGKSTVAKALLEYLRNQKKKDGTAVRVHAYDTDPNVGQLALAYGLKDKEGEYDVIENNNRPDAGVLMFDAKSDADKFGDTLDTDADIVLMDLPGGLIDLSYVYGDMKSFKDQYRQEGYEIVVLCVITQVQASGASVTKVMDIWGDDVTYVVAKNQSFGNDEDFYFFDGELATQFGNPAAKVLAAGGKIISFPALDHGTFALVDKWLVTFSQAIPRLLSQRGILTGWRIRLTKIEGFLKQTETCFSSLELIN</sequence>
<dbReference type="InterPro" id="IPR002586">
    <property type="entry name" value="CobQ/CobB/MinD/ParA_Nub-bd_dom"/>
</dbReference>
<dbReference type="Gene3D" id="3.40.50.300">
    <property type="entry name" value="P-loop containing nucleotide triphosphate hydrolases"/>
    <property type="match status" value="1"/>
</dbReference>
<feature type="domain" description="CobQ/CobB/MinD/ParA nucleotide binding" evidence="1">
    <location>
        <begin position="6"/>
        <end position="95"/>
    </location>
</feature>
<proteinExistence type="predicted"/>